<dbReference type="EMBL" id="GEEE01010423">
    <property type="protein sequence ID" value="JAP52802.1"/>
    <property type="molecule type" value="Transcribed_RNA"/>
</dbReference>
<accession>A0A0X3QCZ8</accession>
<feature type="transmembrane region" description="Helical" evidence="1">
    <location>
        <begin position="6"/>
        <end position="32"/>
    </location>
</feature>
<sequence length="115" mass="13195">MLILPIVIFLSCILFRKSLYFLSSSLIYLLFYCLPIIPFQQTQLTSLSLFNLLYFLLLTSASHFHITCLTRSNPLQIPACSFSYLVKIVIPLSSHSPPFLLVTTLLLLLFRGFNF</sequence>
<gene>
    <name evidence="2" type="ORF">TR88094</name>
</gene>
<dbReference type="AlphaFoldDB" id="A0A0X3QCZ8"/>
<evidence type="ECO:0000256" key="1">
    <source>
        <dbReference type="SAM" id="Phobius"/>
    </source>
</evidence>
<protein>
    <submittedName>
        <fullName evidence="2">Uncharacterized protein</fullName>
    </submittedName>
</protein>
<dbReference type="EMBL" id="GEEE01004483">
    <property type="protein sequence ID" value="JAP58742.1"/>
    <property type="molecule type" value="Transcribed_RNA"/>
</dbReference>
<reference evidence="2" key="1">
    <citation type="submission" date="2016-01" db="EMBL/GenBank/DDBJ databases">
        <title>Reference transcriptome for the parasite Schistocephalus solidus: insights into the molecular evolution of parasitism.</title>
        <authorList>
            <person name="Hebert F.O."/>
            <person name="Grambauer S."/>
            <person name="Barber I."/>
            <person name="Landry C.R."/>
            <person name="Aubin-Horth N."/>
        </authorList>
    </citation>
    <scope>NUCLEOTIDE SEQUENCE</scope>
</reference>
<organism evidence="2">
    <name type="scientific">Schistocephalus solidus</name>
    <name type="common">Tapeworm</name>
    <dbReference type="NCBI Taxonomy" id="70667"/>
    <lineage>
        <taxon>Eukaryota</taxon>
        <taxon>Metazoa</taxon>
        <taxon>Spiralia</taxon>
        <taxon>Lophotrochozoa</taxon>
        <taxon>Platyhelminthes</taxon>
        <taxon>Cestoda</taxon>
        <taxon>Eucestoda</taxon>
        <taxon>Diphyllobothriidea</taxon>
        <taxon>Diphyllobothriidae</taxon>
        <taxon>Schistocephalus</taxon>
    </lineage>
</organism>
<proteinExistence type="predicted"/>
<name>A0A0X3QCZ8_SCHSO</name>
<keyword evidence="1" id="KW-1133">Transmembrane helix</keyword>
<keyword evidence="1" id="KW-0812">Transmembrane</keyword>
<feature type="transmembrane region" description="Helical" evidence="1">
    <location>
        <begin position="84"/>
        <end position="110"/>
    </location>
</feature>
<evidence type="ECO:0000313" key="2">
    <source>
        <dbReference type="EMBL" id="JAP58742.1"/>
    </source>
</evidence>
<feature type="transmembrane region" description="Helical" evidence="1">
    <location>
        <begin position="44"/>
        <end position="64"/>
    </location>
</feature>
<keyword evidence="1" id="KW-0472">Membrane</keyword>